<dbReference type="GO" id="GO:0008168">
    <property type="term" value="F:methyltransferase activity"/>
    <property type="evidence" value="ECO:0007669"/>
    <property type="project" value="UniProtKB-KW"/>
</dbReference>
<dbReference type="Pfam" id="PF06029">
    <property type="entry name" value="AlkA_N"/>
    <property type="match status" value="1"/>
</dbReference>
<evidence type="ECO:0000256" key="8">
    <source>
        <dbReference type="ARBA" id="ARBA00023125"/>
    </source>
</evidence>
<dbReference type="InterPro" id="IPR037046">
    <property type="entry name" value="AlkA_N_sf"/>
</dbReference>
<dbReference type="OrthoDB" id="9802228at2"/>
<evidence type="ECO:0000313" key="14">
    <source>
        <dbReference type="Proteomes" id="UP000548978"/>
    </source>
</evidence>
<evidence type="ECO:0000256" key="2">
    <source>
        <dbReference type="ARBA" id="ARBA00022603"/>
    </source>
</evidence>
<dbReference type="PROSITE" id="PS00041">
    <property type="entry name" value="HTH_ARAC_FAMILY_1"/>
    <property type="match status" value="1"/>
</dbReference>
<evidence type="ECO:0000256" key="4">
    <source>
        <dbReference type="ARBA" id="ARBA00022723"/>
    </source>
</evidence>
<keyword evidence="5" id="KW-0227">DNA damage</keyword>
<dbReference type="InterPro" id="IPR010316">
    <property type="entry name" value="AlkA_N"/>
</dbReference>
<keyword evidence="9" id="KW-0010">Activator</keyword>
<keyword evidence="11" id="KW-0234">DNA repair</keyword>
<dbReference type="GO" id="GO:0008270">
    <property type="term" value="F:zinc ion binding"/>
    <property type="evidence" value="ECO:0007669"/>
    <property type="project" value="InterPro"/>
</dbReference>
<gene>
    <name evidence="13" type="ORF">FHS65_001777</name>
</gene>
<keyword evidence="3" id="KW-0808">Transferase</keyword>
<dbReference type="GO" id="GO:0003700">
    <property type="term" value="F:DNA-binding transcription factor activity"/>
    <property type="evidence" value="ECO:0007669"/>
    <property type="project" value="InterPro"/>
</dbReference>
<dbReference type="InterPro" id="IPR004026">
    <property type="entry name" value="Ada_DNA_repair_Zn-bd"/>
</dbReference>
<evidence type="ECO:0000256" key="1">
    <source>
        <dbReference type="ARBA" id="ARBA00001947"/>
    </source>
</evidence>
<dbReference type="Gene3D" id="1.10.10.60">
    <property type="entry name" value="Homeodomain-like"/>
    <property type="match status" value="1"/>
</dbReference>
<dbReference type="InterPro" id="IPR018060">
    <property type="entry name" value="HTH_AraC"/>
</dbReference>
<evidence type="ECO:0000256" key="7">
    <source>
        <dbReference type="ARBA" id="ARBA00023015"/>
    </source>
</evidence>
<dbReference type="Pfam" id="PF02805">
    <property type="entry name" value="Ada_Zn_binding"/>
    <property type="match status" value="1"/>
</dbReference>
<keyword evidence="14" id="KW-1185">Reference proteome</keyword>
<keyword evidence="10" id="KW-0804">Transcription</keyword>
<dbReference type="AlphaFoldDB" id="A0A7W9A416"/>
<keyword evidence="13" id="KW-0378">Hydrolase</keyword>
<dbReference type="GO" id="GO:0032259">
    <property type="term" value="P:methylation"/>
    <property type="evidence" value="ECO:0007669"/>
    <property type="project" value="UniProtKB-KW"/>
</dbReference>
<evidence type="ECO:0000313" key="13">
    <source>
        <dbReference type="EMBL" id="MBB5661019.1"/>
    </source>
</evidence>
<dbReference type="SUPFAM" id="SSF55945">
    <property type="entry name" value="TATA-box binding protein-like"/>
    <property type="match status" value="1"/>
</dbReference>
<keyword evidence="6" id="KW-0862">Zinc</keyword>
<dbReference type="InterPro" id="IPR009057">
    <property type="entry name" value="Homeodomain-like_sf"/>
</dbReference>
<dbReference type="GO" id="GO:0043565">
    <property type="term" value="F:sequence-specific DNA binding"/>
    <property type="evidence" value="ECO:0007669"/>
    <property type="project" value="InterPro"/>
</dbReference>
<accession>A0A7W9A416</accession>
<keyword evidence="2" id="KW-0489">Methyltransferase</keyword>
<keyword evidence="4" id="KW-0479">Metal-binding</keyword>
<dbReference type="SMART" id="SM00342">
    <property type="entry name" value="HTH_ARAC"/>
    <property type="match status" value="1"/>
</dbReference>
<comment type="caution">
    <text evidence="13">The sequence shown here is derived from an EMBL/GenBank/DDBJ whole genome shotgun (WGS) entry which is preliminary data.</text>
</comment>
<name>A0A7W9A416_9CAUL</name>
<dbReference type="PROSITE" id="PS01124">
    <property type="entry name" value="HTH_ARAC_FAMILY_2"/>
    <property type="match status" value="1"/>
</dbReference>
<dbReference type="EMBL" id="JACIJB010000007">
    <property type="protein sequence ID" value="MBB5661019.1"/>
    <property type="molecule type" value="Genomic_DNA"/>
</dbReference>
<dbReference type="Pfam" id="PF12833">
    <property type="entry name" value="HTH_18"/>
    <property type="match status" value="1"/>
</dbReference>
<evidence type="ECO:0000256" key="11">
    <source>
        <dbReference type="ARBA" id="ARBA00023204"/>
    </source>
</evidence>
<dbReference type="SUPFAM" id="SSF57884">
    <property type="entry name" value="Ada DNA repair protein, N-terminal domain (N-Ada 10)"/>
    <property type="match status" value="1"/>
</dbReference>
<dbReference type="Proteomes" id="UP000548978">
    <property type="component" value="Unassembled WGS sequence"/>
</dbReference>
<keyword evidence="13" id="KW-0326">Glycosidase</keyword>
<evidence type="ECO:0000256" key="9">
    <source>
        <dbReference type="ARBA" id="ARBA00023159"/>
    </source>
</evidence>
<dbReference type="EC" id="3.2.2.21" evidence="13"/>
<dbReference type="SUPFAM" id="SSF46689">
    <property type="entry name" value="Homeodomain-like"/>
    <property type="match status" value="2"/>
</dbReference>
<evidence type="ECO:0000256" key="3">
    <source>
        <dbReference type="ARBA" id="ARBA00022679"/>
    </source>
</evidence>
<reference evidence="13 14" key="1">
    <citation type="submission" date="2020-08" db="EMBL/GenBank/DDBJ databases">
        <title>Genomic Encyclopedia of Type Strains, Phase IV (KMG-IV): sequencing the most valuable type-strain genomes for metagenomic binning, comparative biology and taxonomic classification.</title>
        <authorList>
            <person name="Goeker M."/>
        </authorList>
    </citation>
    <scope>NUCLEOTIDE SEQUENCE [LARGE SCALE GENOMIC DNA]</scope>
    <source>
        <strain evidence="13 14">DSM 24448</strain>
    </source>
</reference>
<sequence length="370" mass="40498">MDVLPSLSAEACYRAVTARDARFDGRFHTCVKTTGIYCRPVCPARTPLFANVEFVASAAEAEALGYRPCLRCRPETAPDYSAWRGEVSTGGAWRGTANTVSRALQMIDEGALDEDGLERLADRLGVGERHLRRLFRAHLGASPVAVAQTRRVRLAKALLHQTRLPMAEVALASGFGSVRRFNETFQALYGRPPSALRRGAGEDAGVGVELSLSWRPPYELEALMAALADRGDRVEGGVWSRALDTTIDGTSGRVEVQAGSGNTLQVRVEAERLEALPRVLARVRRVFDLGHDPEALMRDLGGDPMLGPRAMARPGLRLPGVWVLDDGAMAPADRWPDPDSEALAEGWRPWRAYAAQYLKMDEERPDAKRA</sequence>
<evidence type="ECO:0000256" key="10">
    <source>
        <dbReference type="ARBA" id="ARBA00023163"/>
    </source>
</evidence>
<dbReference type="GO" id="GO:0006281">
    <property type="term" value="P:DNA repair"/>
    <property type="evidence" value="ECO:0007669"/>
    <property type="project" value="UniProtKB-KW"/>
</dbReference>
<dbReference type="PANTHER" id="PTHR46796:SF6">
    <property type="entry name" value="ARAC SUBFAMILY"/>
    <property type="match status" value="1"/>
</dbReference>
<keyword evidence="7" id="KW-0805">Transcription regulation</keyword>
<dbReference type="Gene3D" id="3.30.310.20">
    <property type="entry name" value="DNA-3-methyladenine glycosylase AlkA, N-terminal domain"/>
    <property type="match status" value="1"/>
</dbReference>
<dbReference type="RefSeq" id="WP_123288267.1">
    <property type="nucleotide sequence ID" value="NZ_JACIJB010000007.1"/>
</dbReference>
<keyword evidence="8" id="KW-0238">DNA-binding</keyword>
<protein>
    <submittedName>
        <fullName evidence="13">AraC family transcriptional regulator of adaptative response / DNA-3-methyladenine glycosylase II</fullName>
        <ecNumber evidence="13">3.2.2.21</ecNumber>
    </submittedName>
</protein>
<proteinExistence type="predicted"/>
<dbReference type="GO" id="GO:0003905">
    <property type="term" value="F:alkylbase DNA N-glycosylase activity"/>
    <property type="evidence" value="ECO:0007669"/>
    <property type="project" value="UniProtKB-EC"/>
</dbReference>
<feature type="domain" description="HTH araC/xylS-type" evidence="12">
    <location>
        <begin position="101"/>
        <end position="199"/>
    </location>
</feature>
<dbReference type="Gene3D" id="3.40.10.10">
    <property type="entry name" value="DNA Methylphosphotriester Repair Domain"/>
    <property type="match status" value="1"/>
</dbReference>
<evidence type="ECO:0000256" key="5">
    <source>
        <dbReference type="ARBA" id="ARBA00022763"/>
    </source>
</evidence>
<dbReference type="InterPro" id="IPR035451">
    <property type="entry name" value="Ada-like_dom_sf"/>
</dbReference>
<comment type="cofactor">
    <cofactor evidence="1">
        <name>Zn(2+)</name>
        <dbReference type="ChEBI" id="CHEBI:29105"/>
    </cofactor>
</comment>
<dbReference type="SMART" id="SM01009">
    <property type="entry name" value="AlkA_N"/>
    <property type="match status" value="1"/>
</dbReference>
<dbReference type="InterPro" id="IPR050204">
    <property type="entry name" value="AraC_XylS_family_regulators"/>
</dbReference>
<dbReference type="InterPro" id="IPR018062">
    <property type="entry name" value="HTH_AraC-typ_CS"/>
</dbReference>
<organism evidence="13 14">
    <name type="scientific">Brevundimonas halotolerans</name>
    <dbReference type="NCBI Taxonomy" id="69670"/>
    <lineage>
        <taxon>Bacteria</taxon>
        <taxon>Pseudomonadati</taxon>
        <taxon>Pseudomonadota</taxon>
        <taxon>Alphaproteobacteria</taxon>
        <taxon>Caulobacterales</taxon>
        <taxon>Caulobacteraceae</taxon>
        <taxon>Brevundimonas</taxon>
    </lineage>
</organism>
<dbReference type="PANTHER" id="PTHR46796">
    <property type="entry name" value="HTH-TYPE TRANSCRIPTIONAL ACTIVATOR RHAS-RELATED"/>
    <property type="match status" value="1"/>
</dbReference>
<evidence type="ECO:0000256" key="6">
    <source>
        <dbReference type="ARBA" id="ARBA00022833"/>
    </source>
</evidence>
<evidence type="ECO:0000259" key="12">
    <source>
        <dbReference type="PROSITE" id="PS01124"/>
    </source>
</evidence>